<gene>
    <name evidence="1" type="ORF">CWI80_06910</name>
</gene>
<reference evidence="2" key="1">
    <citation type="journal article" date="2018" name="Front. Microbiol.">
        <title>Genome-Based Analysis Reveals the Taxonomy and Diversity of the Family Idiomarinaceae.</title>
        <authorList>
            <person name="Liu Y."/>
            <person name="Lai Q."/>
            <person name="Shao Z."/>
        </authorList>
    </citation>
    <scope>NUCLEOTIDE SEQUENCE [LARGE SCALE GENOMIC DNA]</scope>
    <source>
        <strain evidence="2">c121</strain>
    </source>
</reference>
<protein>
    <submittedName>
        <fullName evidence="1">Uncharacterized protein</fullName>
    </submittedName>
</protein>
<dbReference type="Proteomes" id="UP000287022">
    <property type="component" value="Unassembled WGS sequence"/>
</dbReference>
<dbReference type="AlphaFoldDB" id="A0A432ZAW9"/>
<organism evidence="1 2">
    <name type="scientific">Pseudidiomarina sediminum</name>
    <dbReference type="NCBI Taxonomy" id="431675"/>
    <lineage>
        <taxon>Bacteria</taxon>
        <taxon>Pseudomonadati</taxon>
        <taxon>Pseudomonadota</taxon>
        <taxon>Gammaproteobacteria</taxon>
        <taxon>Alteromonadales</taxon>
        <taxon>Idiomarinaceae</taxon>
        <taxon>Pseudidiomarina</taxon>
    </lineage>
</organism>
<dbReference type="RefSeq" id="WP_026861136.1">
    <property type="nucleotide sequence ID" value="NZ_PIQE01000001.1"/>
</dbReference>
<keyword evidence="2" id="KW-1185">Reference proteome</keyword>
<evidence type="ECO:0000313" key="1">
    <source>
        <dbReference type="EMBL" id="RUO75050.1"/>
    </source>
</evidence>
<comment type="caution">
    <text evidence="1">The sequence shown here is derived from an EMBL/GenBank/DDBJ whole genome shotgun (WGS) entry which is preliminary data.</text>
</comment>
<proteinExistence type="predicted"/>
<accession>A0A432ZAW9</accession>
<name>A0A432ZAW9_9GAMM</name>
<dbReference type="EMBL" id="PIQE01000001">
    <property type="protein sequence ID" value="RUO75050.1"/>
    <property type="molecule type" value="Genomic_DNA"/>
</dbReference>
<dbReference type="PROSITE" id="PS51257">
    <property type="entry name" value="PROKAR_LIPOPROTEIN"/>
    <property type="match status" value="1"/>
</dbReference>
<sequence>MKRYLLIFVVLLTLVGCTQPIPQDKLNYVGEWHGDGVYLLISADGLMAYQRVDGSTQIQMQGPLKEFNGDDFVYGFFVWTSTFEVSQAPYFEDGSWYMVVDGVKLKKLTDQELIEL</sequence>
<evidence type="ECO:0000313" key="2">
    <source>
        <dbReference type="Proteomes" id="UP000287022"/>
    </source>
</evidence>
<dbReference type="STRING" id="1122124.GCA_000423165_00034"/>